<evidence type="ECO:0000256" key="1">
    <source>
        <dbReference type="ARBA" id="ARBA00022741"/>
    </source>
</evidence>
<keyword evidence="2 3" id="KW-0067">ATP-binding</keyword>
<dbReference type="InterPro" id="IPR011009">
    <property type="entry name" value="Kinase-like_dom_sf"/>
</dbReference>
<accession>A0A139ATU1</accession>
<keyword evidence="7" id="KW-1185">Reference proteome</keyword>
<feature type="compositionally biased region" description="Polar residues" evidence="4">
    <location>
        <begin position="305"/>
        <end position="320"/>
    </location>
</feature>
<dbReference type="OMA" id="KKGGWDT"/>
<feature type="compositionally biased region" description="Low complexity" evidence="4">
    <location>
        <begin position="321"/>
        <end position="352"/>
    </location>
</feature>
<feature type="binding site" evidence="3">
    <location>
        <position position="495"/>
    </location>
    <ligand>
        <name>ATP</name>
        <dbReference type="ChEBI" id="CHEBI:30616"/>
    </ligand>
</feature>
<dbReference type="GO" id="GO:0005634">
    <property type="term" value="C:nucleus"/>
    <property type="evidence" value="ECO:0007669"/>
    <property type="project" value="TreeGrafter"/>
</dbReference>
<dbReference type="GO" id="GO:0005829">
    <property type="term" value="C:cytosol"/>
    <property type="evidence" value="ECO:0007669"/>
    <property type="project" value="TreeGrafter"/>
</dbReference>
<keyword evidence="6" id="KW-0808">Transferase</keyword>
<dbReference type="GO" id="GO:0035556">
    <property type="term" value="P:intracellular signal transduction"/>
    <property type="evidence" value="ECO:0007669"/>
    <property type="project" value="TreeGrafter"/>
</dbReference>
<gene>
    <name evidence="6" type="ORF">M427DRAFT_28463</name>
</gene>
<dbReference type="InterPro" id="IPR000719">
    <property type="entry name" value="Prot_kinase_dom"/>
</dbReference>
<dbReference type="PROSITE" id="PS00108">
    <property type="entry name" value="PROTEIN_KINASE_ST"/>
    <property type="match status" value="1"/>
</dbReference>
<feature type="region of interest" description="Disordered" evidence="4">
    <location>
        <begin position="143"/>
        <end position="162"/>
    </location>
</feature>
<dbReference type="InterPro" id="IPR008271">
    <property type="entry name" value="Ser/Thr_kinase_AS"/>
</dbReference>
<evidence type="ECO:0000313" key="6">
    <source>
        <dbReference type="EMBL" id="KXS20160.1"/>
    </source>
</evidence>
<dbReference type="OrthoDB" id="10252171at2759"/>
<organism evidence="6 7">
    <name type="scientific">Gonapodya prolifera (strain JEL478)</name>
    <name type="common">Monoblepharis prolifera</name>
    <dbReference type="NCBI Taxonomy" id="1344416"/>
    <lineage>
        <taxon>Eukaryota</taxon>
        <taxon>Fungi</taxon>
        <taxon>Fungi incertae sedis</taxon>
        <taxon>Chytridiomycota</taxon>
        <taxon>Chytridiomycota incertae sedis</taxon>
        <taxon>Monoblepharidomycetes</taxon>
        <taxon>Monoblepharidales</taxon>
        <taxon>Gonapodyaceae</taxon>
        <taxon>Gonapodya</taxon>
    </lineage>
</organism>
<keyword evidence="6" id="KW-0418">Kinase</keyword>
<dbReference type="GO" id="GO:0004674">
    <property type="term" value="F:protein serine/threonine kinase activity"/>
    <property type="evidence" value="ECO:0007669"/>
    <property type="project" value="TreeGrafter"/>
</dbReference>
<feature type="region of interest" description="Disordered" evidence="4">
    <location>
        <begin position="178"/>
        <end position="243"/>
    </location>
</feature>
<feature type="compositionally biased region" description="Polar residues" evidence="4">
    <location>
        <begin position="218"/>
        <end position="236"/>
    </location>
</feature>
<dbReference type="AlphaFoldDB" id="A0A139ATU1"/>
<feature type="region of interest" description="Disordered" evidence="4">
    <location>
        <begin position="305"/>
        <end position="443"/>
    </location>
</feature>
<dbReference type="Gene3D" id="1.10.510.10">
    <property type="entry name" value="Transferase(Phosphotransferase) domain 1"/>
    <property type="match status" value="1"/>
</dbReference>
<name>A0A139ATU1_GONPJ</name>
<feature type="domain" description="Protein kinase" evidence="5">
    <location>
        <begin position="466"/>
        <end position="774"/>
    </location>
</feature>
<dbReference type="GO" id="GO:0045719">
    <property type="term" value="P:negative regulation of glycogen biosynthetic process"/>
    <property type="evidence" value="ECO:0007669"/>
    <property type="project" value="TreeGrafter"/>
</dbReference>
<dbReference type="SMART" id="SM00220">
    <property type="entry name" value="S_TKc"/>
    <property type="match status" value="1"/>
</dbReference>
<dbReference type="PANTHER" id="PTHR24346:SF72">
    <property type="entry name" value="CAMK PROTEIN KINASE"/>
    <property type="match status" value="1"/>
</dbReference>
<reference evidence="6 7" key="1">
    <citation type="journal article" date="2015" name="Genome Biol. Evol.">
        <title>Phylogenomic analyses indicate that early fungi evolved digesting cell walls of algal ancestors of land plants.</title>
        <authorList>
            <person name="Chang Y."/>
            <person name="Wang S."/>
            <person name="Sekimoto S."/>
            <person name="Aerts A.L."/>
            <person name="Choi C."/>
            <person name="Clum A."/>
            <person name="LaButti K.M."/>
            <person name="Lindquist E.A."/>
            <person name="Yee Ngan C."/>
            <person name="Ohm R.A."/>
            <person name="Salamov A.A."/>
            <person name="Grigoriev I.V."/>
            <person name="Spatafora J.W."/>
            <person name="Berbee M.L."/>
        </authorList>
    </citation>
    <scope>NUCLEOTIDE SEQUENCE [LARGE SCALE GENOMIC DNA]</scope>
    <source>
        <strain evidence="6 7">JEL478</strain>
    </source>
</reference>
<dbReference type="STRING" id="1344416.A0A139ATU1"/>
<dbReference type="SUPFAM" id="SSF56112">
    <property type="entry name" value="Protein kinase-like (PK-like)"/>
    <property type="match status" value="1"/>
</dbReference>
<dbReference type="EMBL" id="KQ965736">
    <property type="protein sequence ID" value="KXS20160.1"/>
    <property type="molecule type" value="Genomic_DNA"/>
</dbReference>
<evidence type="ECO:0000313" key="7">
    <source>
        <dbReference type="Proteomes" id="UP000070544"/>
    </source>
</evidence>
<evidence type="ECO:0000256" key="4">
    <source>
        <dbReference type="SAM" id="MobiDB-lite"/>
    </source>
</evidence>
<dbReference type="Gene3D" id="3.30.200.20">
    <property type="entry name" value="Phosphorylase Kinase, domain 1"/>
    <property type="match status" value="1"/>
</dbReference>
<dbReference type="Pfam" id="PF00069">
    <property type="entry name" value="Pkinase"/>
    <property type="match status" value="2"/>
</dbReference>
<proteinExistence type="predicted"/>
<keyword evidence="1 3" id="KW-0547">Nucleotide-binding</keyword>
<dbReference type="GO" id="GO:0005524">
    <property type="term" value="F:ATP binding"/>
    <property type="evidence" value="ECO:0007669"/>
    <property type="project" value="UniProtKB-UniRule"/>
</dbReference>
<dbReference type="Proteomes" id="UP000070544">
    <property type="component" value="Unassembled WGS sequence"/>
</dbReference>
<evidence type="ECO:0000259" key="5">
    <source>
        <dbReference type="PROSITE" id="PS50011"/>
    </source>
</evidence>
<feature type="compositionally biased region" description="Polar residues" evidence="4">
    <location>
        <begin position="196"/>
        <end position="210"/>
    </location>
</feature>
<evidence type="ECO:0000256" key="3">
    <source>
        <dbReference type="PROSITE-ProRule" id="PRU10141"/>
    </source>
</evidence>
<evidence type="ECO:0000256" key="2">
    <source>
        <dbReference type="ARBA" id="ARBA00022840"/>
    </source>
</evidence>
<feature type="compositionally biased region" description="Pro residues" evidence="4">
    <location>
        <begin position="424"/>
        <end position="435"/>
    </location>
</feature>
<dbReference type="PROSITE" id="PS50011">
    <property type="entry name" value="PROTEIN_KINASE_DOM"/>
    <property type="match status" value="1"/>
</dbReference>
<dbReference type="InterPro" id="IPR017441">
    <property type="entry name" value="Protein_kinase_ATP_BS"/>
</dbReference>
<dbReference type="PANTHER" id="PTHR24346">
    <property type="entry name" value="MAP/MICROTUBULE AFFINITY-REGULATING KINASE"/>
    <property type="match status" value="1"/>
</dbReference>
<dbReference type="PROSITE" id="PS00107">
    <property type="entry name" value="PROTEIN_KINASE_ATP"/>
    <property type="match status" value="1"/>
</dbReference>
<feature type="compositionally biased region" description="Low complexity" evidence="4">
    <location>
        <begin position="145"/>
        <end position="157"/>
    </location>
</feature>
<sequence length="792" mass="87227">MSVEAPLIADTYSHIASPSILNMLTEISLNDTNAAESMDAAGERDPPKAMKYREADIGDIDDDMGMLGDSSATLKTCDNHSTEGGHSHSSLENLAKTSHDSAANGASRFSVREAVPIPLNQTLRAIASKRDQTFITSLHHIDTTPHSASHSSSAPAPKQKQQSVYGGWFSNFVAPWKARSEKERQPTPPAPMPAPNSRNEPNASRSNDMLSRSAAAYQFSSRPSSSTFPLTKSGSQADHPYALNPKRVSERTLLDADPPGALLDSFNAPIPSPRTPAQRHSLFVVPSSSSASFVSPIADLLSQASPSAPKSTTTLVHTSPSSSVASGVGAELTGSSASLQAPPTQAASSSSSPPLPRPDDKKRRSFPSFPPSKPRLFLSKDDSDTPRVIPRPAPLLAQPRPLSAVFSGASGVSKSVPSRTAPVKVPPGTPPPPPVGEDEERNKRHSEVVALLSGQRSMPEVMQGKYKIGQLLGDGAFGFVMTAKRLSDDREVAIKFIARDKIPSDLWTQDSSLHPSRVPLEISILASCRHPSVIRYVEHASDERYVLLVTELHGTEWDVRNPELNPKRNPGLRQTPRVKVVPQEGKMECSPLFRLTEEQEKSIRRRTSCDLFECIDAHVQLSDRACKKIFAQIAMAVHHLHQRGYVHRDLKDENIVIDADYNIKLVDFGSASRIPSHREHYFTKFNGTTHFASPEVVRKQSYRGPEAEVWSLGVLLFTIVFGENPFQNKAEILKGEFRFPTKIDRQCADLISKMLTYDEHRRIKVEDILKHEWIREEVERLRKEHKEHAGRK</sequence>
<protein>
    <submittedName>
        <fullName evidence="6">Kinase-like protein</fullName>
    </submittedName>
</protein>